<reference evidence="3" key="1">
    <citation type="submission" date="2023-07" db="EMBL/GenBank/DDBJ databases">
        <authorList>
            <consortium name="AG Swart"/>
            <person name="Singh M."/>
            <person name="Singh A."/>
            <person name="Seah K."/>
            <person name="Emmerich C."/>
        </authorList>
    </citation>
    <scope>NUCLEOTIDE SEQUENCE</scope>
    <source>
        <strain evidence="3">DP1</strain>
    </source>
</reference>
<dbReference type="Pfam" id="PF04564">
    <property type="entry name" value="U-box"/>
    <property type="match status" value="1"/>
</dbReference>
<dbReference type="AlphaFoldDB" id="A0AAD1UMX5"/>
<feature type="region of interest" description="Disordered" evidence="1">
    <location>
        <begin position="143"/>
        <end position="202"/>
    </location>
</feature>
<dbReference type="Proteomes" id="UP001295684">
    <property type="component" value="Unassembled WGS sequence"/>
</dbReference>
<protein>
    <recommendedName>
        <fullName evidence="2">U-box domain-containing protein</fullName>
    </recommendedName>
</protein>
<keyword evidence="4" id="KW-1185">Reference proteome</keyword>
<sequence length="220" mass="24953">MRNKAMKRKYFKAYDKLLKGPNRDYKKLFCFFYERIESLLDCPLSYEKLTEPVILPSGITINQNFCEKLITTNCYDPYNSTLKINSIIINRFTKSVKEIYEDIGQKHLLLERNTLTNEASCQTAPIPSTHLLPPKIALHSHPQNFPSPSCSLSLSRPTTPPDPQTFLHNSTSPSHRTPLLNPSHPCSVTHTEESPSFSPAKAARLPSIAAEASQEFCHYD</sequence>
<dbReference type="InterPro" id="IPR013083">
    <property type="entry name" value="Znf_RING/FYVE/PHD"/>
</dbReference>
<dbReference type="GO" id="GO:0004842">
    <property type="term" value="F:ubiquitin-protein transferase activity"/>
    <property type="evidence" value="ECO:0007669"/>
    <property type="project" value="InterPro"/>
</dbReference>
<feature type="compositionally biased region" description="Low complexity" evidence="1">
    <location>
        <begin position="146"/>
        <end position="157"/>
    </location>
</feature>
<accession>A0AAD1UMX5</accession>
<name>A0AAD1UMX5_EUPCR</name>
<evidence type="ECO:0000313" key="4">
    <source>
        <dbReference type="Proteomes" id="UP001295684"/>
    </source>
</evidence>
<evidence type="ECO:0000256" key="1">
    <source>
        <dbReference type="SAM" id="MobiDB-lite"/>
    </source>
</evidence>
<organism evidence="3 4">
    <name type="scientific">Euplotes crassus</name>
    <dbReference type="NCBI Taxonomy" id="5936"/>
    <lineage>
        <taxon>Eukaryota</taxon>
        <taxon>Sar</taxon>
        <taxon>Alveolata</taxon>
        <taxon>Ciliophora</taxon>
        <taxon>Intramacronucleata</taxon>
        <taxon>Spirotrichea</taxon>
        <taxon>Hypotrichia</taxon>
        <taxon>Euplotida</taxon>
        <taxon>Euplotidae</taxon>
        <taxon>Moneuplotes</taxon>
    </lineage>
</organism>
<dbReference type="InterPro" id="IPR003613">
    <property type="entry name" value="Ubox_domain"/>
</dbReference>
<feature type="compositionally biased region" description="Polar residues" evidence="1">
    <location>
        <begin position="166"/>
        <end position="175"/>
    </location>
</feature>
<evidence type="ECO:0000313" key="3">
    <source>
        <dbReference type="EMBL" id="CAI2369860.1"/>
    </source>
</evidence>
<feature type="compositionally biased region" description="Polar residues" evidence="1">
    <location>
        <begin position="184"/>
        <end position="197"/>
    </location>
</feature>
<dbReference type="SUPFAM" id="SSF57850">
    <property type="entry name" value="RING/U-box"/>
    <property type="match status" value="1"/>
</dbReference>
<gene>
    <name evidence="3" type="ORF">ECRASSUSDP1_LOCUS11164</name>
</gene>
<dbReference type="Gene3D" id="3.30.40.10">
    <property type="entry name" value="Zinc/RING finger domain, C3HC4 (zinc finger)"/>
    <property type="match status" value="1"/>
</dbReference>
<dbReference type="EMBL" id="CAMPGE010011016">
    <property type="protein sequence ID" value="CAI2369860.1"/>
    <property type="molecule type" value="Genomic_DNA"/>
</dbReference>
<dbReference type="GO" id="GO:0016567">
    <property type="term" value="P:protein ubiquitination"/>
    <property type="evidence" value="ECO:0007669"/>
    <property type="project" value="InterPro"/>
</dbReference>
<proteinExistence type="predicted"/>
<comment type="caution">
    <text evidence="3">The sequence shown here is derived from an EMBL/GenBank/DDBJ whole genome shotgun (WGS) entry which is preliminary data.</text>
</comment>
<evidence type="ECO:0000259" key="2">
    <source>
        <dbReference type="Pfam" id="PF04564"/>
    </source>
</evidence>
<feature type="domain" description="U-box" evidence="2">
    <location>
        <begin position="41"/>
        <end position="89"/>
    </location>
</feature>